<organism evidence="2 3">
    <name type="scientific">Streptosporangium oxazolinicum</name>
    <dbReference type="NCBI Taxonomy" id="909287"/>
    <lineage>
        <taxon>Bacteria</taxon>
        <taxon>Bacillati</taxon>
        <taxon>Actinomycetota</taxon>
        <taxon>Actinomycetes</taxon>
        <taxon>Streptosporangiales</taxon>
        <taxon>Streptosporangiaceae</taxon>
        <taxon>Streptosporangium</taxon>
    </lineage>
</organism>
<evidence type="ECO:0000313" key="3">
    <source>
        <dbReference type="Proteomes" id="UP001501251"/>
    </source>
</evidence>
<dbReference type="PANTHER" id="PTHR12788">
    <property type="entry name" value="PROTEIN-TYROSINE SULFOTRANSFERASE 2"/>
    <property type="match status" value="1"/>
</dbReference>
<reference evidence="3" key="1">
    <citation type="journal article" date="2019" name="Int. J. Syst. Evol. Microbiol.">
        <title>The Global Catalogue of Microorganisms (GCM) 10K type strain sequencing project: providing services to taxonomists for standard genome sequencing and annotation.</title>
        <authorList>
            <consortium name="The Broad Institute Genomics Platform"/>
            <consortium name="The Broad Institute Genome Sequencing Center for Infectious Disease"/>
            <person name="Wu L."/>
            <person name="Ma J."/>
        </authorList>
    </citation>
    <scope>NUCLEOTIDE SEQUENCE [LARGE SCALE GENOMIC DNA]</scope>
    <source>
        <strain evidence="3">JCM 17388</strain>
    </source>
</reference>
<protein>
    <submittedName>
        <fullName evidence="2">Sulfotransferase</fullName>
    </submittedName>
</protein>
<dbReference type="Proteomes" id="UP001501251">
    <property type="component" value="Unassembled WGS sequence"/>
</dbReference>
<dbReference type="Gene3D" id="3.40.50.300">
    <property type="entry name" value="P-loop containing nucleotide triphosphate hydrolases"/>
    <property type="match status" value="1"/>
</dbReference>
<keyword evidence="1" id="KW-0808">Transferase</keyword>
<sequence length="311" mass="34630">MSEHTVKCQERWLPSLGMDWQRKANDALVKLTGFQLNRVGKVGTPVTVRAPAAVEESFRPPADPEADRLLDAPIFILSPVRSGSTLLRALLNAHSMLHAPHELHVRRLRVEFGTSLAEKAMGALGHDRADLEHLLWDRVLHRELVRSGKTFVVDKTPANAFAYRRIAACWPDARFVFLLRHPASIASSWYEAGAGKRTPEEAALDALRYMKAVQRARGALSGCTVRYEDLTADPEAEARRLCDFLGVPWEPEMLTYGEQTVLEKGLGDWKDKIRSGSVQPARDLPGVGEIPESLRPMCESWGYLPHAAEPA</sequence>
<name>A0ABP8AUK1_9ACTN</name>
<dbReference type="SUPFAM" id="SSF52540">
    <property type="entry name" value="P-loop containing nucleoside triphosphate hydrolases"/>
    <property type="match status" value="1"/>
</dbReference>
<dbReference type="InterPro" id="IPR027417">
    <property type="entry name" value="P-loop_NTPase"/>
</dbReference>
<dbReference type="InterPro" id="IPR026634">
    <property type="entry name" value="TPST-like"/>
</dbReference>
<accession>A0ABP8AUK1</accession>
<dbReference type="EMBL" id="BAABAQ010000004">
    <property type="protein sequence ID" value="GAA4190520.1"/>
    <property type="molecule type" value="Genomic_DNA"/>
</dbReference>
<proteinExistence type="predicted"/>
<dbReference type="PANTHER" id="PTHR12788:SF10">
    <property type="entry name" value="PROTEIN-TYROSINE SULFOTRANSFERASE"/>
    <property type="match status" value="1"/>
</dbReference>
<evidence type="ECO:0000256" key="1">
    <source>
        <dbReference type="ARBA" id="ARBA00022679"/>
    </source>
</evidence>
<keyword evidence="3" id="KW-1185">Reference proteome</keyword>
<dbReference type="Pfam" id="PF13469">
    <property type="entry name" value="Sulfotransfer_3"/>
    <property type="match status" value="1"/>
</dbReference>
<comment type="caution">
    <text evidence="2">The sequence shown here is derived from an EMBL/GenBank/DDBJ whole genome shotgun (WGS) entry which is preliminary data.</text>
</comment>
<evidence type="ECO:0000313" key="2">
    <source>
        <dbReference type="EMBL" id="GAA4190520.1"/>
    </source>
</evidence>
<gene>
    <name evidence="2" type="ORF">GCM10022252_28940</name>
</gene>